<dbReference type="CDD" id="cd04301">
    <property type="entry name" value="NAT_SF"/>
    <property type="match status" value="1"/>
</dbReference>
<keyword evidence="3" id="KW-1185">Reference proteome</keyword>
<sequence length="143" mass="15602">MQDLRFHILDQDTAHMLMGADVFDNPVDPDQCAGFIADAGHMMVFATLADRVVGMASGTVLRHPDKQPALFVNEVGVDEGLRNQGIGAALTQRLLDMAREQGCKGIWLATEGDNAPARALYRKLGARETEEIVVYDWDGAMDA</sequence>
<dbReference type="EMBL" id="JBBGAZ010000014">
    <property type="protein sequence ID" value="MEJ5219951.1"/>
    <property type="molecule type" value="Genomic_DNA"/>
</dbReference>
<evidence type="ECO:0000259" key="1">
    <source>
        <dbReference type="PROSITE" id="PS51186"/>
    </source>
</evidence>
<evidence type="ECO:0000313" key="3">
    <source>
        <dbReference type="Proteomes" id="UP001368270"/>
    </source>
</evidence>
<organism evidence="2 3">
    <name type="scientific">Cognatishimia coralii</name>
    <dbReference type="NCBI Taxonomy" id="3083254"/>
    <lineage>
        <taxon>Bacteria</taxon>
        <taxon>Pseudomonadati</taxon>
        <taxon>Pseudomonadota</taxon>
        <taxon>Alphaproteobacteria</taxon>
        <taxon>Rhodobacterales</taxon>
        <taxon>Paracoccaceae</taxon>
        <taxon>Cognatishimia</taxon>
    </lineage>
</organism>
<accession>A0ABU8QKJ2</accession>
<dbReference type="PANTHER" id="PTHR43072">
    <property type="entry name" value="N-ACETYLTRANSFERASE"/>
    <property type="match status" value="1"/>
</dbReference>
<dbReference type="RefSeq" id="WP_339404605.1">
    <property type="nucleotide sequence ID" value="NZ_JBBGAZ010000014.1"/>
</dbReference>
<dbReference type="Gene3D" id="3.40.630.30">
    <property type="match status" value="1"/>
</dbReference>
<reference evidence="2 3" key="1">
    <citation type="submission" date="2024-03" db="EMBL/GenBank/DDBJ databases">
        <title>Cognatishimia coralii sp. nov., a marine bacterium isolated from coral surrounding seawater.</title>
        <authorList>
            <person name="Liu X."/>
            <person name="Liu S."/>
            <person name="Sun H."/>
            <person name="Zhang Y."/>
        </authorList>
    </citation>
    <scope>NUCLEOTIDE SEQUENCE [LARGE SCALE GENOMIC DNA]</scope>
    <source>
        <strain evidence="2 3">D5M38</strain>
    </source>
</reference>
<comment type="caution">
    <text evidence="2">The sequence shown here is derived from an EMBL/GenBank/DDBJ whole genome shotgun (WGS) entry which is preliminary data.</text>
</comment>
<dbReference type="Pfam" id="PF00583">
    <property type="entry name" value="Acetyltransf_1"/>
    <property type="match status" value="1"/>
</dbReference>
<dbReference type="InterPro" id="IPR016181">
    <property type="entry name" value="Acyl_CoA_acyltransferase"/>
</dbReference>
<protein>
    <submittedName>
        <fullName evidence="2">GNAT family N-acetyltransferase</fullName>
    </submittedName>
</protein>
<feature type="domain" description="N-acetyltransferase" evidence="1">
    <location>
        <begin position="4"/>
        <end position="143"/>
    </location>
</feature>
<gene>
    <name evidence="2" type="ORF">WG622_16975</name>
</gene>
<dbReference type="PROSITE" id="PS51186">
    <property type="entry name" value="GNAT"/>
    <property type="match status" value="1"/>
</dbReference>
<dbReference type="Proteomes" id="UP001368270">
    <property type="component" value="Unassembled WGS sequence"/>
</dbReference>
<name>A0ABU8QKJ2_9RHOB</name>
<dbReference type="SUPFAM" id="SSF55729">
    <property type="entry name" value="Acyl-CoA N-acyltransferases (Nat)"/>
    <property type="match status" value="1"/>
</dbReference>
<evidence type="ECO:0000313" key="2">
    <source>
        <dbReference type="EMBL" id="MEJ5219951.1"/>
    </source>
</evidence>
<dbReference type="InterPro" id="IPR000182">
    <property type="entry name" value="GNAT_dom"/>
</dbReference>
<proteinExistence type="predicted"/>